<accession>A0AAE1NIN0</accession>
<reference evidence="2" key="1">
    <citation type="submission" date="2023-11" db="EMBL/GenBank/DDBJ databases">
        <title>Genome assemblies of two species of porcelain crab, Petrolisthes cinctipes and Petrolisthes manimaculis (Anomura: Porcellanidae).</title>
        <authorList>
            <person name="Angst P."/>
        </authorList>
    </citation>
    <scope>NUCLEOTIDE SEQUENCE</scope>
    <source>
        <strain evidence="2">PB745_02</strain>
        <tissue evidence="2">Gill</tissue>
    </source>
</reference>
<evidence type="ECO:0000313" key="2">
    <source>
        <dbReference type="EMBL" id="KAK4290799.1"/>
    </source>
</evidence>
<feature type="compositionally biased region" description="Low complexity" evidence="1">
    <location>
        <begin position="46"/>
        <end position="61"/>
    </location>
</feature>
<evidence type="ECO:0000313" key="3">
    <source>
        <dbReference type="Proteomes" id="UP001292094"/>
    </source>
</evidence>
<proteinExistence type="predicted"/>
<comment type="caution">
    <text evidence="2">The sequence shown here is derived from an EMBL/GenBank/DDBJ whole genome shotgun (WGS) entry which is preliminary data.</text>
</comment>
<sequence length="85" mass="9844">MLITRAPVMAYQYSITSLLLCIPYCVNKFEMLLHYRRELCVPTSRPQTSLLPPSQVSSQSSSPPPVLPRHRQEQHKFSPPRLTRH</sequence>
<organism evidence="2 3">
    <name type="scientific">Petrolisthes manimaculis</name>
    <dbReference type="NCBI Taxonomy" id="1843537"/>
    <lineage>
        <taxon>Eukaryota</taxon>
        <taxon>Metazoa</taxon>
        <taxon>Ecdysozoa</taxon>
        <taxon>Arthropoda</taxon>
        <taxon>Crustacea</taxon>
        <taxon>Multicrustacea</taxon>
        <taxon>Malacostraca</taxon>
        <taxon>Eumalacostraca</taxon>
        <taxon>Eucarida</taxon>
        <taxon>Decapoda</taxon>
        <taxon>Pleocyemata</taxon>
        <taxon>Anomura</taxon>
        <taxon>Galatheoidea</taxon>
        <taxon>Porcellanidae</taxon>
        <taxon>Petrolisthes</taxon>
    </lineage>
</organism>
<keyword evidence="3" id="KW-1185">Reference proteome</keyword>
<dbReference type="EMBL" id="JAWZYT010005363">
    <property type="protein sequence ID" value="KAK4290799.1"/>
    <property type="molecule type" value="Genomic_DNA"/>
</dbReference>
<dbReference type="AlphaFoldDB" id="A0AAE1NIN0"/>
<dbReference type="Proteomes" id="UP001292094">
    <property type="component" value="Unassembled WGS sequence"/>
</dbReference>
<feature type="region of interest" description="Disordered" evidence="1">
    <location>
        <begin position="45"/>
        <end position="85"/>
    </location>
</feature>
<name>A0AAE1NIN0_9EUCA</name>
<evidence type="ECO:0000256" key="1">
    <source>
        <dbReference type="SAM" id="MobiDB-lite"/>
    </source>
</evidence>
<gene>
    <name evidence="2" type="ORF">Pmani_036332</name>
</gene>
<protein>
    <submittedName>
        <fullName evidence="2">Uncharacterized protein</fullName>
    </submittedName>
</protein>